<comment type="caution">
    <text evidence="1">The sequence shown here is derived from an EMBL/GenBank/DDBJ whole genome shotgun (WGS) entry which is preliminary data.</text>
</comment>
<name>A0A645FUB6_9ZZZZ</name>
<gene>
    <name evidence="1" type="ORF">SDC9_165445</name>
</gene>
<protein>
    <submittedName>
        <fullName evidence="1">Uncharacterized protein</fullName>
    </submittedName>
</protein>
<evidence type="ECO:0000313" key="1">
    <source>
        <dbReference type="EMBL" id="MPN18087.1"/>
    </source>
</evidence>
<accession>A0A645FUB6</accession>
<dbReference type="AlphaFoldDB" id="A0A645FUB6"/>
<organism evidence="1">
    <name type="scientific">bioreactor metagenome</name>
    <dbReference type="NCBI Taxonomy" id="1076179"/>
    <lineage>
        <taxon>unclassified sequences</taxon>
        <taxon>metagenomes</taxon>
        <taxon>ecological metagenomes</taxon>
    </lineage>
</organism>
<dbReference type="AntiFam" id="ANF00223">
    <property type="entry name" value="Shadow ORF (opposite guaB)"/>
</dbReference>
<proteinExistence type="predicted"/>
<sequence length="236" mass="26879">MAVCSVDHYCIHTSFNECGRSFNGVMCHTDPCSYTKTPLFIFTGKRLILCFGDIFISDQSDQPIIGVDYGQFLNLVLLEDLGGIFQIGRLAGGNKLILCHHFLDPLFHRLLKPEVTVCYDTYQSIVAVHYGNTPDLELRHHGQRIGHFPVGSDTDRVKDHSIFCTLYSPYLFGLFSDTHILMDHTDSSLTGDSDSHCGFGHRIHRSRHHWNIKRNISGKLSREIYIFGEYLRVRGN</sequence>
<dbReference type="AntiFam" id="ANF00141">
    <property type="entry name" value="Shadow ORF (opposite guaB)"/>
</dbReference>
<reference evidence="1" key="1">
    <citation type="submission" date="2019-08" db="EMBL/GenBank/DDBJ databases">
        <authorList>
            <person name="Kucharzyk K."/>
            <person name="Murdoch R.W."/>
            <person name="Higgins S."/>
            <person name="Loffler F."/>
        </authorList>
    </citation>
    <scope>NUCLEOTIDE SEQUENCE</scope>
</reference>
<dbReference type="EMBL" id="VSSQ01065342">
    <property type="protein sequence ID" value="MPN18087.1"/>
    <property type="molecule type" value="Genomic_DNA"/>
</dbReference>